<keyword evidence="6" id="KW-0810">Translation regulation</keyword>
<evidence type="ECO:0000256" key="3">
    <source>
        <dbReference type="ARBA" id="ARBA00022540"/>
    </source>
</evidence>
<dbReference type="InterPro" id="IPR020843">
    <property type="entry name" value="ER"/>
</dbReference>
<dbReference type="Pfam" id="PF00107">
    <property type="entry name" value="ADH_zinc_N"/>
    <property type="match status" value="1"/>
</dbReference>
<keyword evidence="4" id="KW-0853">WD repeat</keyword>
<evidence type="ECO:0000259" key="10">
    <source>
        <dbReference type="SMART" id="SM00829"/>
    </source>
</evidence>
<protein>
    <recommendedName>
        <fullName evidence="2">Eukaryotic translation initiation factor 2A</fullName>
    </recommendedName>
</protein>
<dbReference type="CDD" id="cd05288">
    <property type="entry name" value="PGDH"/>
    <property type="match status" value="1"/>
</dbReference>
<dbReference type="PANTHER" id="PTHR13227">
    <property type="entry name" value="EUKARYOTIC TRANSLATION INITIATION FACTOR 2A"/>
    <property type="match status" value="1"/>
</dbReference>
<dbReference type="SUPFAM" id="SSF82171">
    <property type="entry name" value="DPP6 N-terminal domain-like"/>
    <property type="match status" value="1"/>
</dbReference>
<dbReference type="GO" id="GO:0000049">
    <property type="term" value="F:tRNA binding"/>
    <property type="evidence" value="ECO:0007669"/>
    <property type="project" value="TreeGrafter"/>
</dbReference>
<comment type="similarity">
    <text evidence="1">Belongs to the WD repeat EIF2A family.</text>
</comment>
<evidence type="ECO:0000256" key="6">
    <source>
        <dbReference type="ARBA" id="ARBA00022845"/>
    </source>
</evidence>
<evidence type="ECO:0000256" key="5">
    <source>
        <dbReference type="ARBA" id="ARBA00022737"/>
    </source>
</evidence>
<dbReference type="InterPro" id="IPR011032">
    <property type="entry name" value="GroES-like_sf"/>
</dbReference>
<dbReference type="GO" id="GO:0003743">
    <property type="term" value="F:translation initiation factor activity"/>
    <property type="evidence" value="ECO:0007669"/>
    <property type="project" value="UniProtKB-KW"/>
</dbReference>
<feature type="compositionally biased region" description="Low complexity" evidence="9">
    <location>
        <begin position="859"/>
        <end position="885"/>
    </location>
</feature>
<reference evidence="11" key="1">
    <citation type="journal article" date="2020" name="Fungal Divers.">
        <title>Resolving the Mortierellaceae phylogeny through synthesis of multi-gene phylogenetics and phylogenomics.</title>
        <authorList>
            <person name="Vandepol N."/>
            <person name="Liber J."/>
            <person name="Desiro A."/>
            <person name="Na H."/>
            <person name="Kennedy M."/>
            <person name="Barry K."/>
            <person name="Grigoriev I.V."/>
            <person name="Miller A.N."/>
            <person name="O'Donnell K."/>
            <person name="Stajich J.E."/>
            <person name="Bonito G."/>
        </authorList>
    </citation>
    <scope>NUCLEOTIDE SEQUENCE</scope>
    <source>
        <strain evidence="11">NRRL 6426</strain>
    </source>
</reference>
<dbReference type="Pfam" id="PF08662">
    <property type="entry name" value="eIF2A"/>
    <property type="match status" value="1"/>
</dbReference>
<dbReference type="PANTHER" id="PTHR13227:SF0">
    <property type="entry name" value="EUKARYOTIC TRANSLATION INITIATION FACTOR 2A"/>
    <property type="match status" value="1"/>
</dbReference>
<dbReference type="GO" id="GO:0016491">
    <property type="term" value="F:oxidoreductase activity"/>
    <property type="evidence" value="ECO:0007669"/>
    <property type="project" value="UniProtKB-KW"/>
</dbReference>
<dbReference type="GO" id="GO:0003729">
    <property type="term" value="F:mRNA binding"/>
    <property type="evidence" value="ECO:0007669"/>
    <property type="project" value="TreeGrafter"/>
</dbReference>
<dbReference type="Gene3D" id="2.130.10.10">
    <property type="entry name" value="YVTN repeat-like/Quinoprotein amine dehydrogenase"/>
    <property type="match status" value="2"/>
</dbReference>
<dbReference type="SMART" id="SM00829">
    <property type="entry name" value="PKS_ER"/>
    <property type="match status" value="1"/>
</dbReference>
<dbReference type="InterPro" id="IPR011387">
    <property type="entry name" value="TIF2A"/>
</dbReference>
<dbReference type="OrthoDB" id="2194683at2759"/>
<dbReference type="Gene3D" id="3.90.180.10">
    <property type="entry name" value="Medium-chain alcohol dehydrogenases, catalytic domain"/>
    <property type="match status" value="1"/>
</dbReference>
<dbReference type="SUPFAM" id="SSF50129">
    <property type="entry name" value="GroES-like"/>
    <property type="match status" value="1"/>
</dbReference>
<dbReference type="InterPro" id="IPR036291">
    <property type="entry name" value="NAD(P)-bd_dom_sf"/>
</dbReference>
<dbReference type="InterPro" id="IPR013979">
    <property type="entry name" value="TIF_beta_prop-like"/>
</dbReference>
<dbReference type="InterPro" id="IPR013149">
    <property type="entry name" value="ADH-like_C"/>
</dbReference>
<evidence type="ECO:0000256" key="1">
    <source>
        <dbReference type="ARBA" id="ARBA00009573"/>
    </source>
</evidence>
<dbReference type="EMBL" id="JAAAUQ010000002">
    <property type="protein sequence ID" value="KAF9157073.1"/>
    <property type="molecule type" value="Genomic_DNA"/>
</dbReference>
<dbReference type="InterPro" id="IPR015943">
    <property type="entry name" value="WD40/YVTN_repeat-like_dom_sf"/>
</dbReference>
<evidence type="ECO:0000313" key="11">
    <source>
        <dbReference type="EMBL" id="KAF9157073.1"/>
    </source>
</evidence>
<keyword evidence="8" id="KW-0560">Oxidoreductase</keyword>
<sequence length="953" mass="104143">MVAIENTQIVLASRPVADIDPKTTFRVQKESLSGELGPNEILVKVLYISLDPAMRGWMRDVRSYIRPVRIDEVMRSADVAQVIKSNNTNYKVGDLVRATCGWQEYAVLKPSEDLVKIKAFPGVSPSTYLGVLGMTGLTAYFGLYEVGEIVKKGGPNCTVVVSGAAGATGMVAAQIAKHVFGCRVIGIAGSPDKCDYLVKELGLDAALNYKSKTFFKDLCAVTPKLIDIFFDNTGGDILDACLRRIAFKGRIIVCGAISTYNDATPKGPAYYSALITQRARMEGFIVFDYAKQYGKAIEDMSQWIKEGKLQSRETIVHGIESAPEALVKLFRGDNTGKMLVKVAEEDSRSLRSASGIGLSEGAPAFGAPAGFEKQTGNIRVLQYSKNGQYLAWATPECVKVMDAQSLEVIQEIAVKDIIEIDFSPKGTFLSTWMRQIKTEDGSHKNMSIYEVKTGQELTSFSQKSQNNWNVQWTDDEAYCARMVSNEVHFWEPKNLTKTPFTKLRQEGMSQFSLSPGKSTSVAVFFGERKGAPAMVRIYSITNFTVPLASKSFFKADRVQMIWNQLGTNVLVWATTDHDKTGKSYYGETNLYYLAVAGNFDCRVPIDGLIHDVAWAPASKDFVVIHGQMPSPKTTLFDHRANAVHEFGRDARNTIKWNPCGRILVLAGFGNLAGTMDFWDRKTLKKIASVSARDTTACEWSPDNRHILTATLSPRLRVDNGYKIWHYTGTLVHTEELNELYQVSWRPAAPELYAIRSALSPAPKPTANSAVAAAKPAPARAMGAYRPPQARGTPAPSLFTDASANNTSASATSNAAADANLSKAALKNKKKRENAKKNKDSEDGALASTPAAPTAGSGANSPARSNTPRPNSNNNSSNNNKSKPQNGALLPATTTSASSQMTETEKKIRNVTKKLKQIHELKEKQAAGETLELTQLQKITAEAALLKELEALKI</sequence>
<dbReference type="GO" id="GO:0022627">
    <property type="term" value="C:cytosolic small ribosomal subunit"/>
    <property type="evidence" value="ECO:0007669"/>
    <property type="project" value="TreeGrafter"/>
</dbReference>
<evidence type="ECO:0000256" key="8">
    <source>
        <dbReference type="ARBA" id="ARBA00023002"/>
    </source>
</evidence>
<keyword evidence="3" id="KW-0396">Initiation factor</keyword>
<evidence type="ECO:0000256" key="7">
    <source>
        <dbReference type="ARBA" id="ARBA00022917"/>
    </source>
</evidence>
<dbReference type="GO" id="GO:0006417">
    <property type="term" value="P:regulation of translation"/>
    <property type="evidence" value="ECO:0007669"/>
    <property type="project" value="UniProtKB-KW"/>
</dbReference>
<dbReference type="FunFam" id="3.40.50.720:FF:000121">
    <property type="entry name" value="Prostaglandin reductase 2"/>
    <property type="match status" value="1"/>
</dbReference>
<organism evidence="11 12">
    <name type="scientific">Linnemannia schmuckeri</name>
    <dbReference type="NCBI Taxonomy" id="64567"/>
    <lineage>
        <taxon>Eukaryota</taxon>
        <taxon>Fungi</taxon>
        <taxon>Fungi incertae sedis</taxon>
        <taxon>Mucoromycota</taxon>
        <taxon>Mortierellomycotina</taxon>
        <taxon>Mortierellomycetes</taxon>
        <taxon>Mortierellales</taxon>
        <taxon>Mortierellaceae</taxon>
        <taxon>Linnemannia</taxon>
    </lineage>
</organism>
<dbReference type="AlphaFoldDB" id="A0A9P5SA56"/>
<feature type="compositionally biased region" description="Polar residues" evidence="9">
    <location>
        <begin position="891"/>
        <end position="901"/>
    </location>
</feature>
<accession>A0A9P5SA56</accession>
<evidence type="ECO:0000256" key="9">
    <source>
        <dbReference type="SAM" id="MobiDB-lite"/>
    </source>
</evidence>
<feature type="compositionally biased region" description="Low complexity" evidence="9">
    <location>
        <begin position="799"/>
        <end position="824"/>
    </location>
</feature>
<name>A0A9P5SA56_9FUNG</name>
<keyword evidence="7" id="KW-0648">Protein biosynthesis</keyword>
<keyword evidence="5" id="KW-0677">Repeat</keyword>
<evidence type="ECO:0000256" key="4">
    <source>
        <dbReference type="ARBA" id="ARBA00022574"/>
    </source>
</evidence>
<comment type="caution">
    <text evidence="11">The sequence shown here is derived from an EMBL/GenBank/DDBJ whole genome shotgun (WGS) entry which is preliminary data.</text>
</comment>
<dbReference type="Pfam" id="PF16884">
    <property type="entry name" value="ADH_N_2"/>
    <property type="match status" value="1"/>
</dbReference>
<evidence type="ECO:0000256" key="2">
    <source>
        <dbReference type="ARBA" id="ARBA00013819"/>
    </source>
</evidence>
<feature type="domain" description="Enoyl reductase (ER)" evidence="10">
    <location>
        <begin position="22"/>
        <end position="340"/>
    </location>
</feature>
<evidence type="ECO:0000313" key="12">
    <source>
        <dbReference type="Proteomes" id="UP000748756"/>
    </source>
</evidence>
<feature type="compositionally biased region" description="Low complexity" evidence="9">
    <location>
        <begin position="764"/>
        <end position="783"/>
    </location>
</feature>
<dbReference type="Gene3D" id="3.40.50.720">
    <property type="entry name" value="NAD(P)-binding Rossmann-like Domain"/>
    <property type="match status" value="1"/>
</dbReference>
<feature type="region of interest" description="Disordered" evidence="9">
    <location>
        <begin position="761"/>
        <end position="904"/>
    </location>
</feature>
<proteinExistence type="inferred from homology"/>
<dbReference type="GO" id="GO:0043022">
    <property type="term" value="F:ribosome binding"/>
    <property type="evidence" value="ECO:0007669"/>
    <property type="project" value="TreeGrafter"/>
</dbReference>
<dbReference type="InterPro" id="IPR041694">
    <property type="entry name" value="ADH_N_2"/>
</dbReference>
<keyword evidence="12" id="KW-1185">Reference proteome</keyword>
<gene>
    <name evidence="11" type="ORF">BG015_004149</name>
</gene>
<dbReference type="SUPFAM" id="SSF51735">
    <property type="entry name" value="NAD(P)-binding Rossmann-fold domains"/>
    <property type="match status" value="1"/>
</dbReference>
<dbReference type="Proteomes" id="UP000748756">
    <property type="component" value="Unassembled WGS sequence"/>
</dbReference>